<dbReference type="GeneID" id="90952284"/>
<sequence length="112" mass="12607">MSFFVVRSNIVFLKIPEAFQLRNFWSSSEVASDAGIIDADISRSTKSLSRRKMILGRKTRTQATVSREVQFGQALQNRTLPAALIANNNELGETDIFPYIASEEFVNLLKHS</sequence>
<protein>
    <submittedName>
        <fullName evidence="1">Uncharacterized protein</fullName>
    </submittedName>
</protein>
<dbReference type="Proteomes" id="UP000595662">
    <property type="component" value="Chromosome 5"/>
</dbReference>
<name>A0A7T6XSM5_PENDI</name>
<accession>A0A7T6XSM5</accession>
<reference evidence="1 2" key="1">
    <citation type="submission" date="2020-08" db="EMBL/GenBank/DDBJ databases">
        <title>The completed genome sequence of the pathogenic ascomycete fungus Penicillium digitatum.</title>
        <authorList>
            <person name="Wang M."/>
        </authorList>
    </citation>
    <scope>NUCLEOTIDE SEQUENCE [LARGE SCALE GENOMIC DNA]</scope>
    <source>
        <strain evidence="1 2">PdW03</strain>
    </source>
</reference>
<evidence type="ECO:0000313" key="1">
    <source>
        <dbReference type="EMBL" id="QQK46665.1"/>
    </source>
</evidence>
<dbReference type="RefSeq" id="XP_065957665.1">
    <property type="nucleotide sequence ID" value="XM_066099938.1"/>
</dbReference>
<dbReference type="EMBL" id="CP060778">
    <property type="protein sequence ID" value="QQK46665.1"/>
    <property type="molecule type" value="Genomic_DNA"/>
</dbReference>
<dbReference type="AlphaFoldDB" id="A0A7T6XSM5"/>
<gene>
    <name evidence="1" type="ORF">Pdw03_1563</name>
</gene>
<organism evidence="1 2">
    <name type="scientific">Penicillium digitatum</name>
    <name type="common">Green mold</name>
    <dbReference type="NCBI Taxonomy" id="36651"/>
    <lineage>
        <taxon>Eukaryota</taxon>
        <taxon>Fungi</taxon>
        <taxon>Dikarya</taxon>
        <taxon>Ascomycota</taxon>
        <taxon>Pezizomycotina</taxon>
        <taxon>Eurotiomycetes</taxon>
        <taxon>Eurotiomycetidae</taxon>
        <taxon>Eurotiales</taxon>
        <taxon>Aspergillaceae</taxon>
        <taxon>Penicillium</taxon>
    </lineage>
</organism>
<proteinExistence type="predicted"/>
<evidence type="ECO:0000313" key="2">
    <source>
        <dbReference type="Proteomes" id="UP000595662"/>
    </source>
</evidence>